<name>A0ABP1R5R9_9HEXA</name>
<keyword evidence="2" id="KW-1185">Reference proteome</keyword>
<reference evidence="1 2" key="1">
    <citation type="submission" date="2024-08" db="EMBL/GenBank/DDBJ databases">
        <authorList>
            <person name="Cucini C."/>
            <person name="Frati F."/>
        </authorList>
    </citation>
    <scope>NUCLEOTIDE SEQUENCE [LARGE SCALE GENOMIC DNA]</scope>
</reference>
<comment type="caution">
    <text evidence="1">The sequence shown here is derived from an EMBL/GenBank/DDBJ whole genome shotgun (WGS) entry which is preliminary data.</text>
</comment>
<proteinExistence type="predicted"/>
<evidence type="ECO:0000313" key="1">
    <source>
        <dbReference type="EMBL" id="CAL8117068.1"/>
    </source>
</evidence>
<dbReference type="Proteomes" id="UP001642540">
    <property type="component" value="Unassembled WGS sequence"/>
</dbReference>
<sequence>MGTDADTSSVPDGKAIPQLQYRLTYDGVELTGVEHNHIAKRIFNCASYELAMVFSDKRLNLLVLAIFKGNEILGGVEVQCLEQLDITTVQWGIQFLKLLGDRYNTSEALQQLCNINDERNQLLNYQQEIHKALQNSRNKTLSRVKVVEIR</sequence>
<protein>
    <submittedName>
        <fullName evidence="1">Uncharacterized protein</fullName>
    </submittedName>
</protein>
<evidence type="ECO:0000313" key="2">
    <source>
        <dbReference type="Proteomes" id="UP001642540"/>
    </source>
</evidence>
<organism evidence="1 2">
    <name type="scientific">Orchesella dallaii</name>
    <dbReference type="NCBI Taxonomy" id="48710"/>
    <lineage>
        <taxon>Eukaryota</taxon>
        <taxon>Metazoa</taxon>
        <taxon>Ecdysozoa</taxon>
        <taxon>Arthropoda</taxon>
        <taxon>Hexapoda</taxon>
        <taxon>Collembola</taxon>
        <taxon>Entomobryomorpha</taxon>
        <taxon>Entomobryoidea</taxon>
        <taxon>Orchesellidae</taxon>
        <taxon>Orchesellinae</taxon>
        <taxon>Orchesella</taxon>
    </lineage>
</organism>
<accession>A0ABP1R5R9</accession>
<dbReference type="EMBL" id="CAXLJM020000053">
    <property type="protein sequence ID" value="CAL8117068.1"/>
    <property type="molecule type" value="Genomic_DNA"/>
</dbReference>
<gene>
    <name evidence="1" type="ORF">ODALV1_LOCUS17519</name>
</gene>